<evidence type="ECO:0000256" key="1">
    <source>
        <dbReference type="ARBA" id="ARBA00004496"/>
    </source>
</evidence>
<dbReference type="GO" id="GO:0007021">
    <property type="term" value="P:tubulin complex assembly"/>
    <property type="evidence" value="ECO:0007669"/>
    <property type="project" value="TreeGrafter"/>
</dbReference>
<feature type="domain" description="C-CAP/cofactor C-like" evidence="7">
    <location>
        <begin position="75"/>
        <end position="245"/>
    </location>
</feature>
<evidence type="ECO:0000259" key="7">
    <source>
        <dbReference type="PROSITE" id="PS51329"/>
    </source>
</evidence>
<proteinExistence type="inferred from homology"/>
<dbReference type="InterPro" id="IPR012945">
    <property type="entry name" value="Tubulin-bd_cofactor_C_dom"/>
</dbReference>
<dbReference type="PANTHER" id="PTHR15139:SF0">
    <property type="entry name" value="TUBULIN-SPECIFIC CHAPERONE C"/>
    <property type="match status" value="1"/>
</dbReference>
<reference evidence="9" key="1">
    <citation type="journal article" date="2018" name="Nat. Microbiol.">
        <title>Leveraging single-cell genomics to expand the fungal tree of life.</title>
        <authorList>
            <person name="Ahrendt S.R."/>
            <person name="Quandt C.A."/>
            <person name="Ciobanu D."/>
            <person name="Clum A."/>
            <person name="Salamov A."/>
            <person name="Andreopoulos B."/>
            <person name="Cheng J.F."/>
            <person name="Woyke T."/>
            <person name="Pelin A."/>
            <person name="Henrissat B."/>
            <person name="Reynolds N.K."/>
            <person name="Benny G.L."/>
            <person name="Smith M.E."/>
            <person name="James T.Y."/>
            <person name="Grigoriev I.V."/>
        </authorList>
    </citation>
    <scope>NUCLEOTIDE SEQUENCE [LARGE SCALE GENOMIC DNA]</scope>
    <source>
        <strain evidence="9">RSA 468</strain>
    </source>
</reference>
<accession>A0A4P9ZVA3</accession>
<keyword evidence="5" id="KW-0143">Chaperone</keyword>
<feature type="non-terminal residue" evidence="8">
    <location>
        <position position="1"/>
    </location>
</feature>
<dbReference type="Proteomes" id="UP000268162">
    <property type="component" value="Unassembled WGS sequence"/>
</dbReference>
<keyword evidence="3" id="KW-0963">Cytoplasm</keyword>
<evidence type="ECO:0000313" key="9">
    <source>
        <dbReference type="Proteomes" id="UP000268162"/>
    </source>
</evidence>
<comment type="similarity">
    <text evidence="2">Belongs to the TBCC family.</text>
</comment>
<evidence type="ECO:0000256" key="6">
    <source>
        <dbReference type="ARBA" id="ARBA00026055"/>
    </source>
</evidence>
<dbReference type="PANTHER" id="PTHR15139">
    <property type="entry name" value="TUBULIN FOLDING COFACTOR C"/>
    <property type="match status" value="1"/>
</dbReference>
<comment type="subunit">
    <text evidence="6">Supercomplex made of cofactors A to E. Cofactors A and D function by capturing and stabilizing tubulin in a quasi-native conformation. Cofactor E binds to the cofactor D-tubulin complex; interaction with cofactor C then causes the release of tubulin polypeptides that are committed to the native state.</text>
</comment>
<dbReference type="InterPro" id="IPR016098">
    <property type="entry name" value="CAP/MinC_C"/>
</dbReference>
<dbReference type="Pfam" id="PF16752">
    <property type="entry name" value="TBCC_N"/>
    <property type="match status" value="1"/>
</dbReference>
<dbReference type="PROSITE" id="PS51329">
    <property type="entry name" value="C_CAP_COFACTOR_C"/>
    <property type="match status" value="1"/>
</dbReference>
<dbReference type="InterPro" id="IPR027684">
    <property type="entry name" value="TBCC"/>
</dbReference>
<feature type="non-terminal residue" evidence="8">
    <location>
        <position position="256"/>
    </location>
</feature>
<dbReference type="GO" id="GO:0005737">
    <property type="term" value="C:cytoplasm"/>
    <property type="evidence" value="ECO:0007669"/>
    <property type="project" value="UniProtKB-SubCell"/>
</dbReference>
<dbReference type="Gene3D" id="1.20.58.1250">
    <property type="entry name" value="Tubulin Binding Cofactor C, N-terminal domain"/>
    <property type="match status" value="1"/>
</dbReference>
<dbReference type="EMBL" id="ML002635">
    <property type="protein sequence ID" value="RKP36550.1"/>
    <property type="molecule type" value="Genomic_DNA"/>
</dbReference>
<dbReference type="InterPro" id="IPR017901">
    <property type="entry name" value="C-CAP_CF_C-like"/>
</dbReference>
<dbReference type="GO" id="GO:0007023">
    <property type="term" value="P:post-chaperonin tubulin folding pathway"/>
    <property type="evidence" value="ECO:0007669"/>
    <property type="project" value="InterPro"/>
</dbReference>
<dbReference type="GO" id="GO:0015631">
    <property type="term" value="F:tubulin binding"/>
    <property type="evidence" value="ECO:0007669"/>
    <property type="project" value="InterPro"/>
</dbReference>
<dbReference type="Gene3D" id="2.160.20.70">
    <property type="match status" value="1"/>
</dbReference>
<comment type="subcellular location">
    <subcellularLocation>
        <location evidence="1">Cytoplasm</location>
    </subcellularLocation>
</comment>
<evidence type="ECO:0000256" key="4">
    <source>
        <dbReference type="ARBA" id="ARBA00022990"/>
    </source>
</evidence>
<sequence>SSSSKERSELGTRQARVQLAILDLEGKVTQALVFLPAYDERLYKQQIQELKAAAKRQKDALAPKARFSFRTKTAPTKKAPVPLNEPTHTTADPAATLADFADSYHTIGALPSSDATSDQTSTLSSSYKVRNGRNSIINCLPTGGQLRSLFLYELRHCLVLVGPVAGSVFLEACHDCVIVVACRQLRIHTSHHLTFYLHAASHPIIEDCDKISNRTAASETTRTIWERAALLETANLYDQVNDFKWLRRQASPHWRV</sequence>
<dbReference type="Pfam" id="PF07986">
    <property type="entry name" value="TBCC"/>
    <property type="match status" value="1"/>
</dbReference>
<evidence type="ECO:0000256" key="5">
    <source>
        <dbReference type="ARBA" id="ARBA00023186"/>
    </source>
</evidence>
<dbReference type="STRING" id="215637.A0A4P9ZVA3"/>
<organism evidence="8 9">
    <name type="scientific">Dimargaris cristalligena</name>
    <dbReference type="NCBI Taxonomy" id="215637"/>
    <lineage>
        <taxon>Eukaryota</taxon>
        <taxon>Fungi</taxon>
        <taxon>Fungi incertae sedis</taxon>
        <taxon>Zoopagomycota</taxon>
        <taxon>Kickxellomycotina</taxon>
        <taxon>Dimargaritomycetes</taxon>
        <taxon>Dimargaritales</taxon>
        <taxon>Dimargaritaceae</taxon>
        <taxon>Dimargaris</taxon>
    </lineage>
</organism>
<dbReference type="InterPro" id="IPR006599">
    <property type="entry name" value="CARP_motif"/>
</dbReference>
<dbReference type="InterPro" id="IPR038397">
    <property type="entry name" value="TBCC_N_sf"/>
</dbReference>
<dbReference type="AlphaFoldDB" id="A0A4P9ZVA3"/>
<keyword evidence="9" id="KW-1185">Reference proteome</keyword>
<gene>
    <name evidence="8" type="ORF">BJ085DRAFT_9331</name>
</gene>
<dbReference type="InterPro" id="IPR031925">
    <property type="entry name" value="TBCC_N"/>
</dbReference>
<protein>
    <submittedName>
        <fullName evidence="8">Tubulin binding cofactor C-domain-containing protein</fullName>
    </submittedName>
</protein>
<dbReference type="SMART" id="SM00673">
    <property type="entry name" value="CARP"/>
    <property type="match status" value="1"/>
</dbReference>
<evidence type="ECO:0000256" key="3">
    <source>
        <dbReference type="ARBA" id="ARBA00022490"/>
    </source>
</evidence>
<evidence type="ECO:0000313" key="8">
    <source>
        <dbReference type="EMBL" id="RKP36550.1"/>
    </source>
</evidence>
<evidence type="ECO:0000256" key="2">
    <source>
        <dbReference type="ARBA" id="ARBA00008848"/>
    </source>
</evidence>
<name>A0A4P9ZVA3_9FUNG</name>
<keyword evidence="4" id="KW-0007">Acetylation</keyword>